<dbReference type="InterPro" id="IPR026349">
    <property type="entry name" value="CHP04255"/>
</dbReference>
<evidence type="ECO:0000313" key="1">
    <source>
        <dbReference type="EMBL" id="BBX53423.1"/>
    </source>
</evidence>
<reference evidence="1 2" key="1">
    <citation type="journal article" date="2019" name="Emerg. Microbes Infect.">
        <title>Comprehensive subspecies identification of 175 nontuberculous mycobacteria species based on 7547 genomic profiles.</title>
        <authorList>
            <person name="Matsumoto Y."/>
            <person name="Kinjo T."/>
            <person name="Motooka D."/>
            <person name="Nabeya D."/>
            <person name="Jung N."/>
            <person name="Uechi K."/>
            <person name="Horii T."/>
            <person name="Iida T."/>
            <person name="Fujita J."/>
            <person name="Nakamura S."/>
        </authorList>
    </citation>
    <scope>NUCLEOTIDE SEQUENCE [LARGE SCALE GENOMIC DNA]</scope>
    <source>
        <strain evidence="1 2">JCM 12603</strain>
    </source>
</reference>
<dbReference type="AlphaFoldDB" id="A0A6N4VGY0"/>
<keyword evidence="2" id="KW-1185">Reference proteome</keyword>
<sequence>MTSSRIDDPFEESRVAEVRLDRSPLAVVLFQIRFPGPVTRIEHAILSGDLADALSADYPFAERQEVVEFVFQPGHMPAQKSTNSTALALSDASQQWTLSIARDSLSLTTTAYKDRDDLLARAEGIFEALARVAQPPAVSRVGLRYINRIVDTKLVQRLCENAGVAEPIRQQQLFSLTHGAIQSTLTELQYAWSEGQKLQARWGLLPAGQSIANPLEPLPNQSWLLDIDAYHEARFEFSTETVVMQLKTLSEKAYRFFRWFFTPEALPEFGAAE</sequence>
<accession>A0A6N4VGY0</accession>
<dbReference type="KEGG" id="mpof:MPOR_44490"/>
<dbReference type="EMBL" id="AP022570">
    <property type="protein sequence ID" value="BBX53423.1"/>
    <property type="molecule type" value="Genomic_DNA"/>
</dbReference>
<evidence type="ECO:0008006" key="3">
    <source>
        <dbReference type="Google" id="ProtNLM"/>
    </source>
</evidence>
<dbReference type="Proteomes" id="UP000466785">
    <property type="component" value="Chromosome"/>
</dbReference>
<proteinExistence type="predicted"/>
<organism evidence="1 2">
    <name type="scientific">Mycolicibacterium poriferae</name>
    <dbReference type="NCBI Taxonomy" id="39694"/>
    <lineage>
        <taxon>Bacteria</taxon>
        <taxon>Bacillati</taxon>
        <taxon>Actinomycetota</taxon>
        <taxon>Actinomycetes</taxon>
        <taxon>Mycobacteriales</taxon>
        <taxon>Mycobacteriaceae</taxon>
        <taxon>Mycolicibacterium</taxon>
    </lineage>
</organism>
<gene>
    <name evidence="1" type="ORF">MPOR_44490</name>
</gene>
<dbReference type="NCBIfam" id="TIGR04255">
    <property type="entry name" value="sporadTIGR04255"/>
    <property type="match status" value="1"/>
</dbReference>
<name>A0A6N4VGY0_9MYCO</name>
<protein>
    <recommendedName>
        <fullName evidence="3">TIGR04255 family protein</fullName>
    </recommendedName>
</protein>
<evidence type="ECO:0000313" key="2">
    <source>
        <dbReference type="Proteomes" id="UP000466785"/>
    </source>
</evidence>